<evidence type="ECO:0000256" key="5">
    <source>
        <dbReference type="SAM" id="SignalP"/>
    </source>
</evidence>
<keyword evidence="4" id="KW-0560">Oxidoreductase</keyword>
<dbReference type="AlphaFoldDB" id="A0AAD7M7T0"/>
<evidence type="ECO:0000256" key="3">
    <source>
        <dbReference type="ARBA" id="ARBA00022827"/>
    </source>
</evidence>
<comment type="caution">
    <text evidence="7">The sequence shown here is derived from an EMBL/GenBank/DDBJ whole genome shotgun (WGS) entry which is preliminary data.</text>
</comment>
<evidence type="ECO:0000256" key="1">
    <source>
        <dbReference type="ARBA" id="ARBA00005466"/>
    </source>
</evidence>
<feature type="chain" id="PRO_5042073461" evidence="5">
    <location>
        <begin position="23"/>
        <end position="499"/>
    </location>
</feature>
<dbReference type="PANTHER" id="PTHR42973:SF53">
    <property type="entry name" value="FAD-BINDING PCMH-TYPE DOMAIN-CONTAINING PROTEIN-RELATED"/>
    <property type="match status" value="1"/>
</dbReference>
<dbReference type="Pfam" id="PF01565">
    <property type="entry name" value="FAD_binding_4"/>
    <property type="match status" value="1"/>
</dbReference>
<dbReference type="InterPro" id="IPR036318">
    <property type="entry name" value="FAD-bd_PCMH-like_sf"/>
</dbReference>
<protein>
    <submittedName>
        <fullName evidence="7">FAD binding domain-containing protein</fullName>
    </submittedName>
</protein>
<evidence type="ECO:0000313" key="8">
    <source>
        <dbReference type="Proteomes" id="UP001221757"/>
    </source>
</evidence>
<evidence type="ECO:0000259" key="6">
    <source>
        <dbReference type="PROSITE" id="PS51387"/>
    </source>
</evidence>
<dbReference type="GO" id="GO:0016491">
    <property type="term" value="F:oxidoreductase activity"/>
    <property type="evidence" value="ECO:0007669"/>
    <property type="project" value="UniProtKB-KW"/>
</dbReference>
<dbReference type="InterPro" id="IPR006094">
    <property type="entry name" value="Oxid_FAD_bind_N"/>
</dbReference>
<reference evidence="7" key="1">
    <citation type="submission" date="2023-03" db="EMBL/GenBank/DDBJ databases">
        <title>Massive genome expansion in bonnet fungi (Mycena s.s.) driven by repeated elements and novel gene families across ecological guilds.</title>
        <authorList>
            <consortium name="Lawrence Berkeley National Laboratory"/>
            <person name="Harder C.B."/>
            <person name="Miyauchi S."/>
            <person name="Viragh M."/>
            <person name="Kuo A."/>
            <person name="Thoen E."/>
            <person name="Andreopoulos B."/>
            <person name="Lu D."/>
            <person name="Skrede I."/>
            <person name="Drula E."/>
            <person name="Henrissat B."/>
            <person name="Morin E."/>
            <person name="Kohler A."/>
            <person name="Barry K."/>
            <person name="LaButti K."/>
            <person name="Morin E."/>
            <person name="Salamov A."/>
            <person name="Lipzen A."/>
            <person name="Mereny Z."/>
            <person name="Hegedus B."/>
            <person name="Baldrian P."/>
            <person name="Stursova M."/>
            <person name="Weitz H."/>
            <person name="Taylor A."/>
            <person name="Grigoriev I.V."/>
            <person name="Nagy L.G."/>
            <person name="Martin F."/>
            <person name="Kauserud H."/>
        </authorList>
    </citation>
    <scope>NUCLEOTIDE SEQUENCE</scope>
    <source>
        <strain evidence="7">CBHHK067</strain>
    </source>
</reference>
<sequence length="499" mass="53702">MPYFHLLTSAALLGAIAQGVSAQNASTCAGVSGACSQLASLYGDSVLSNSSSNYTTVNTQFWDLRSDLAPSCIFLPNTADEVASALGILSSCQAEFAVRGGGHMNFPGSNNIDNGVLLALNNLNNITVNANGNESTFTVGPGNRWFEVYAALEPFGLYAIGGRLKTIGVSGLSLIGGFHYFINKYGFAMDNIVQYDVVLGNGTQVVANNATNPDLFWALKGGANNFGVVTRFTTRAYAIPEISTTMLQFNTSAVEAWVQATVDLANSTPDVAAGAVLTIRYDPATKMATPGVLGVQAGTESPPSCFANFTAIGPTAQIDNVTTPTVWHDQLDSPDQMYRVQFGHHTILPDTTRIFAIYQAWTEAVDNVADVEGLQSTFVLNVMPKSAAAVSKNNGIGNVWGLDDTQNLIAWQTANTWQNASDDLRMTNWITKFLDYHHRINQQMGLASEFLYMGDAAEFQNPFLGMPFENVQRMRAIRAAYDPQGVFTHLNWGGFKLGA</sequence>
<keyword evidence="2" id="KW-0285">Flavoprotein</keyword>
<evidence type="ECO:0000256" key="4">
    <source>
        <dbReference type="ARBA" id="ARBA00023002"/>
    </source>
</evidence>
<dbReference type="EMBL" id="JARKIE010000009">
    <property type="protein sequence ID" value="KAJ7704950.1"/>
    <property type="molecule type" value="Genomic_DNA"/>
</dbReference>
<dbReference type="Proteomes" id="UP001221757">
    <property type="component" value="Unassembled WGS sequence"/>
</dbReference>
<dbReference type="SUPFAM" id="SSF56176">
    <property type="entry name" value="FAD-binding/transporter-associated domain-like"/>
    <property type="match status" value="1"/>
</dbReference>
<evidence type="ECO:0000313" key="7">
    <source>
        <dbReference type="EMBL" id="KAJ7704950.1"/>
    </source>
</evidence>
<name>A0AAD7M7T0_MYCRO</name>
<dbReference type="InterPro" id="IPR016166">
    <property type="entry name" value="FAD-bd_PCMH"/>
</dbReference>
<keyword evidence="5" id="KW-0732">Signal</keyword>
<feature type="signal peptide" evidence="5">
    <location>
        <begin position="1"/>
        <end position="22"/>
    </location>
</feature>
<dbReference type="InterPro" id="IPR016169">
    <property type="entry name" value="FAD-bd_PCMH_sub2"/>
</dbReference>
<keyword evidence="8" id="KW-1185">Reference proteome</keyword>
<feature type="domain" description="FAD-binding PCMH-type" evidence="6">
    <location>
        <begin position="66"/>
        <end position="239"/>
    </location>
</feature>
<gene>
    <name evidence="7" type="ORF">B0H17DRAFT_1156931</name>
</gene>
<proteinExistence type="inferred from homology"/>
<comment type="similarity">
    <text evidence="1">Belongs to the oxygen-dependent FAD-linked oxidoreductase family.</text>
</comment>
<organism evidence="7 8">
    <name type="scientific">Mycena rosella</name>
    <name type="common">Pink bonnet</name>
    <name type="synonym">Agaricus rosellus</name>
    <dbReference type="NCBI Taxonomy" id="1033263"/>
    <lineage>
        <taxon>Eukaryota</taxon>
        <taxon>Fungi</taxon>
        <taxon>Dikarya</taxon>
        <taxon>Basidiomycota</taxon>
        <taxon>Agaricomycotina</taxon>
        <taxon>Agaricomycetes</taxon>
        <taxon>Agaricomycetidae</taxon>
        <taxon>Agaricales</taxon>
        <taxon>Marasmiineae</taxon>
        <taxon>Mycenaceae</taxon>
        <taxon>Mycena</taxon>
    </lineage>
</organism>
<dbReference type="InterPro" id="IPR050416">
    <property type="entry name" value="FAD-linked_Oxidoreductase"/>
</dbReference>
<dbReference type="Gene3D" id="3.30.465.10">
    <property type="match status" value="1"/>
</dbReference>
<accession>A0AAD7M7T0</accession>
<evidence type="ECO:0000256" key="2">
    <source>
        <dbReference type="ARBA" id="ARBA00022630"/>
    </source>
</evidence>
<dbReference type="PANTHER" id="PTHR42973">
    <property type="entry name" value="BINDING OXIDOREDUCTASE, PUTATIVE (AFU_ORTHOLOGUE AFUA_1G17690)-RELATED"/>
    <property type="match status" value="1"/>
</dbReference>
<dbReference type="PROSITE" id="PS51387">
    <property type="entry name" value="FAD_PCMH"/>
    <property type="match status" value="1"/>
</dbReference>
<dbReference type="GO" id="GO:0071949">
    <property type="term" value="F:FAD binding"/>
    <property type="evidence" value="ECO:0007669"/>
    <property type="project" value="InterPro"/>
</dbReference>
<keyword evidence="3" id="KW-0274">FAD</keyword>